<dbReference type="KEGG" id="nkf:Nkreftii_000614"/>
<reference evidence="2 3" key="1">
    <citation type="journal article" date="2020" name="ISME J.">
        <title>Enrichment and physiological characterization of a novel comammox Nitrospira indicates ammonium inhibition of complete nitrification.</title>
        <authorList>
            <person name="Sakoula D."/>
            <person name="Koch H."/>
            <person name="Frank J."/>
            <person name="Jetten M.S.M."/>
            <person name="van Kessel M.A.H.J."/>
            <person name="Lucker S."/>
        </authorList>
    </citation>
    <scope>NUCLEOTIDE SEQUENCE [LARGE SCALE GENOMIC DNA]</scope>
    <source>
        <strain evidence="2">Comreactor17</strain>
    </source>
</reference>
<organism evidence="2 3">
    <name type="scientific">Candidatus Nitrospira kreftii</name>
    <dbReference type="NCBI Taxonomy" id="2652173"/>
    <lineage>
        <taxon>Bacteria</taxon>
        <taxon>Pseudomonadati</taxon>
        <taxon>Nitrospirota</taxon>
        <taxon>Nitrospiria</taxon>
        <taxon>Nitrospirales</taxon>
        <taxon>Nitrospiraceae</taxon>
        <taxon>Nitrospira</taxon>
    </lineage>
</organism>
<feature type="chain" id="PRO_5032593308" description="Lipoprotein" evidence="1">
    <location>
        <begin position="21"/>
        <end position="108"/>
    </location>
</feature>
<dbReference type="PROSITE" id="PS51257">
    <property type="entry name" value="PROKAR_LIPOPROTEIN"/>
    <property type="match status" value="1"/>
</dbReference>
<evidence type="ECO:0000313" key="2">
    <source>
        <dbReference type="EMBL" id="QPD02840.1"/>
    </source>
</evidence>
<protein>
    <recommendedName>
        <fullName evidence="4">Lipoprotein</fullName>
    </recommendedName>
</protein>
<dbReference type="Proteomes" id="UP000593737">
    <property type="component" value="Chromosome"/>
</dbReference>
<feature type="signal peptide" evidence="1">
    <location>
        <begin position="1"/>
        <end position="20"/>
    </location>
</feature>
<keyword evidence="1" id="KW-0732">Signal</keyword>
<name>A0A7S8FBG4_9BACT</name>
<evidence type="ECO:0008006" key="4">
    <source>
        <dbReference type="Google" id="ProtNLM"/>
    </source>
</evidence>
<accession>A0A7S8FBG4</accession>
<evidence type="ECO:0000313" key="3">
    <source>
        <dbReference type="Proteomes" id="UP000593737"/>
    </source>
</evidence>
<gene>
    <name evidence="2" type="ORF">Nkreftii_000614</name>
</gene>
<evidence type="ECO:0000256" key="1">
    <source>
        <dbReference type="SAM" id="SignalP"/>
    </source>
</evidence>
<proteinExistence type="predicted"/>
<dbReference type="AlphaFoldDB" id="A0A7S8FBG4"/>
<sequence>MKIPFMVLCLAYSLFMIACAPQTKKPAGGSGQPIRVTASGYSKEGCLLNLKLEARERNMRLNPNDVELDSNSLSFFFPFFAREGYRCSGSVTEREKRVFSRDSLYPVD</sequence>
<dbReference type="EMBL" id="CP047423">
    <property type="protein sequence ID" value="QPD02840.1"/>
    <property type="molecule type" value="Genomic_DNA"/>
</dbReference>